<dbReference type="STRING" id="1346.BMF34_03125"/>
<keyword evidence="5" id="KW-1185">Reference proteome</keyword>
<evidence type="ECO:0000313" key="5">
    <source>
        <dbReference type="Proteomes" id="UP000025245"/>
    </source>
</evidence>
<dbReference type="SMR" id="A0A3L8GMY9"/>
<feature type="region of interest" description="Disordered" evidence="1">
    <location>
        <begin position="355"/>
        <end position="375"/>
    </location>
</feature>
<reference evidence="4 6" key="2">
    <citation type="submission" date="2018-06" db="EMBL/GenBank/DDBJ databases">
        <title>Mutators as drivers of adaptation in pathogenic bacteria and a risk factor for host jumps and vaccine escape.</title>
        <authorList>
            <person name="Barnes A.C."/>
            <person name="Silayeva O."/>
        </authorList>
    </citation>
    <scope>NUCLEOTIDE SEQUENCE [LARGE SCALE GENOMIC DNA]</scope>
    <source>
        <strain evidence="4 6">QMA0445</strain>
    </source>
</reference>
<gene>
    <name evidence="4" type="ORF">DIY07_03485</name>
    <name evidence="3" type="ORF">DQ08_03010</name>
</gene>
<dbReference type="Proteomes" id="UP000025245">
    <property type="component" value="Chromosome"/>
</dbReference>
<organism evidence="4 6">
    <name type="scientific">Streptococcus iniae</name>
    <name type="common">Streptococcus shiloi</name>
    <dbReference type="NCBI Taxonomy" id="1346"/>
    <lineage>
        <taxon>Bacteria</taxon>
        <taxon>Bacillati</taxon>
        <taxon>Bacillota</taxon>
        <taxon>Bacilli</taxon>
        <taxon>Lactobacillales</taxon>
        <taxon>Streptococcaceae</taxon>
        <taxon>Streptococcus</taxon>
    </lineage>
</organism>
<feature type="compositionally biased region" description="Polar residues" evidence="1">
    <location>
        <begin position="361"/>
        <end position="375"/>
    </location>
</feature>
<dbReference type="EMBL" id="QLQD01000034">
    <property type="protein sequence ID" value="RLU57808.1"/>
    <property type="molecule type" value="Genomic_DNA"/>
</dbReference>
<feature type="transmembrane region" description="Helical" evidence="2">
    <location>
        <begin position="5"/>
        <end position="22"/>
    </location>
</feature>
<dbReference type="RefSeq" id="WP_003101124.1">
    <property type="nucleotide sequence ID" value="NZ_CP010783.1"/>
</dbReference>
<evidence type="ECO:0000256" key="2">
    <source>
        <dbReference type="SAM" id="Phobius"/>
    </source>
</evidence>
<evidence type="ECO:0000313" key="6">
    <source>
        <dbReference type="Proteomes" id="UP000269148"/>
    </source>
</evidence>
<evidence type="ECO:0000313" key="4">
    <source>
        <dbReference type="EMBL" id="RLU57808.1"/>
    </source>
</evidence>
<keyword evidence="2" id="KW-0472">Membrane</keyword>
<dbReference type="OrthoDB" id="2231884at2"/>
<evidence type="ECO:0000313" key="3">
    <source>
        <dbReference type="EMBL" id="AHY15449.1"/>
    </source>
</evidence>
<keyword evidence="2" id="KW-0812">Transmembrane</keyword>
<dbReference type="KEGG" id="sio:DW64_03000"/>
<dbReference type="EMBL" id="CP007586">
    <property type="protein sequence ID" value="AHY15449.1"/>
    <property type="molecule type" value="Genomic_DNA"/>
</dbReference>
<dbReference type="Pfam" id="PF11311">
    <property type="entry name" value="DUF3114"/>
    <property type="match status" value="1"/>
</dbReference>
<dbReference type="AlphaFoldDB" id="A0A3L8GMY9"/>
<name>A0A3L8GMY9_STRIN</name>
<reference evidence="3 5" key="1">
    <citation type="journal article" date="2014" name="Genome Announc.">
        <title>Complete Genome Sequence of a Virulent Strain, Streptococcus iniae ISET0901, Isolated from Diseased Tilapia.</title>
        <authorList>
            <person name="Pridgeon J.W."/>
            <person name="Zhang D."/>
            <person name="Zhang L."/>
        </authorList>
    </citation>
    <scope>NUCLEOTIDE SEQUENCE [LARGE SCALE GENOMIC DNA]</scope>
    <source>
        <strain evidence="3 5">ISET0901</strain>
    </source>
</reference>
<sequence>MKKRYYFLIIIVLLPLISYQLIPIIKKEQNRIAFNRAHEAYNDYYLHYQASHHNSQTLKTSAKEALRRHILIYAKQLEEDGWTNQAIQKGFINRLAVTSKAKDFKNNYQSLQIVGSEKFKQLWSLQDKAATPRQAHRDLQLLLKYLKLPDEITNRKKEAEQLMQRFDADLSPTDPFWDQLAFLVQLNYNDLSQVAYSPFNQNIHQLRYLISAQQSQWVRRFYQKKGETDAQAFAKYLASLEKDQYSLYESSRYHNKVADLGNQLPLYSDNIPQNNYKVLVNFHSEFILSEEGQFLSPLDNQHSDRNSLVNGASFNYANSNNELHYKLDVELIDRLDPIFIKKAMTEADGKFLEPDLDQQEDANNPIYSRNGKSSSQLTRAALKKFRKLLRHYQNAIHP</sequence>
<dbReference type="KEGG" id="siz:SI82_03225"/>
<dbReference type="GeneID" id="35764740"/>
<protein>
    <submittedName>
        <fullName evidence="4">DUF3114 domain-containing protein</fullName>
    </submittedName>
</protein>
<accession>A0A3L8GMY9</accession>
<dbReference type="InterPro" id="IPR021462">
    <property type="entry name" value="DUF3114"/>
</dbReference>
<proteinExistence type="predicted"/>
<dbReference type="KEGG" id="siq:DQ08_03010"/>
<evidence type="ECO:0000256" key="1">
    <source>
        <dbReference type="SAM" id="MobiDB-lite"/>
    </source>
</evidence>
<dbReference type="Proteomes" id="UP000269148">
    <property type="component" value="Unassembled WGS sequence"/>
</dbReference>
<keyword evidence="2" id="KW-1133">Transmembrane helix</keyword>